<evidence type="ECO:0000313" key="2">
    <source>
        <dbReference type="EMBL" id="QUF06691.1"/>
    </source>
</evidence>
<dbReference type="Pfam" id="PF00144">
    <property type="entry name" value="Beta-lactamase"/>
    <property type="match status" value="1"/>
</dbReference>
<proteinExistence type="predicted"/>
<dbReference type="PANTHER" id="PTHR43283:SF3">
    <property type="entry name" value="BETA-LACTAMASE FAMILY PROTEIN (AFU_ORTHOLOGUE AFUA_5G07500)"/>
    <property type="match status" value="1"/>
</dbReference>
<name>A0AA45R662_9PSEU</name>
<protein>
    <submittedName>
        <fullName evidence="2">Beta-lactamase family protein</fullName>
    </submittedName>
</protein>
<dbReference type="SUPFAM" id="SSF56601">
    <property type="entry name" value="beta-lactamase/transpeptidase-like"/>
    <property type="match status" value="1"/>
</dbReference>
<dbReference type="InterPro" id="IPR001466">
    <property type="entry name" value="Beta-lactam-related"/>
</dbReference>
<feature type="domain" description="Beta-lactamase-related" evidence="1">
    <location>
        <begin position="12"/>
        <end position="341"/>
    </location>
</feature>
<dbReference type="EMBL" id="CP073249">
    <property type="protein sequence ID" value="QUF06691.1"/>
    <property type="molecule type" value="Genomic_DNA"/>
</dbReference>
<dbReference type="Proteomes" id="UP000677152">
    <property type="component" value="Chromosome"/>
</dbReference>
<dbReference type="AlphaFoldDB" id="A0AA45R662"/>
<sequence length="357" mass="37733">MLEAAGLSRLETVLAAHVHDGAVPGVVALVARGDEVHAQVHGSADRGALRRDALFRLGELSGAVTATAAVLLVQECAIGLDDPVARWLPELADLQVASDDDVTEPARRPVVLRDLLTMTAGLPALPISTRDGQLEPDEWLRRLAELPLAHQPGQRWAAGSDADVLGVLLARVVGEPLGEVLRTRLFEPLGMADTGFRAAPERLVSAYAHHPANGALVVADSPWNGRHSAEPVFESGADGLLSTADDVLALHRALLGERPDVLCRSAAGLMTSDLLTDEQRAGLPDTSWGFGLGVGVRVRRTDFAGVGQFGRRAALGASAFSDPGCGLTGVLLTSVALDHEDSRRLHRDFWTAAYQAV</sequence>
<dbReference type="InterPro" id="IPR050789">
    <property type="entry name" value="Diverse_Enzym_Activities"/>
</dbReference>
<evidence type="ECO:0000259" key="1">
    <source>
        <dbReference type="Pfam" id="PF00144"/>
    </source>
</evidence>
<gene>
    <name evidence="2" type="ORF">KCV87_11925</name>
</gene>
<dbReference type="PANTHER" id="PTHR43283">
    <property type="entry name" value="BETA-LACTAMASE-RELATED"/>
    <property type="match status" value="1"/>
</dbReference>
<organism evidence="2 3">
    <name type="scientific">Actinosynnema pretiosum subsp. pretiosum</name>
    <dbReference type="NCBI Taxonomy" id="103721"/>
    <lineage>
        <taxon>Bacteria</taxon>
        <taxon>Bacillati</taxon>
        <taxon>Actinomycetota</taxon>
        <taxon>Actinomycetes</taxon>
        <taxon>Pseudonocardiales</taxon>
        <taxon>Pseudonocardiaceae</taxon>
        <taxon>Actinosynnema</taxon>
    </lineage>
</organism>
<dbReference type="Gene3D" id="3.40.710.10">
    <property type="entry name" value="DD-peptidase/beta-lactamase superfamily"/>
    <property type="match status" value="1"/>
</dbReference>
<accession>A0AA45R662</accession>
<reference evidence="2" key="1">
    <citation type="submission" date="2021-04" db="EMBL/GenBank/DDBJ databases">
        <title>Genomic sequence of Actinosynnema pretiosum subsp. pretiosum ATCC 31280 (C-14919).</title>
        <authorList>
            <person name="Bai L."/>
            <person name="Wang X."/>
            <person name="Xiao Y."/>
        </authorList>
    </citation>
    <scope>NUCLEOTIDE SEQUENCE</scope>
    <source>
        <strain evidence="2">ATCC 31280</strain>
    </source>
</reference>
<evidence type="ECO:0000313" key="3">
    <source>
        <dbReference type="Proteomes" id="UP000677152"/>
    </source>
</evidence>
<dbReference type="InterPro" id="IPR012338">
    <property type="entry name" value="Beta-lactam/transpept-like"/>
</dbReference>